<dbReference type="InterPro" id="IPR000182">
    <property type="entry name" value="GNAT_dom"/>
</dbReference>
<dbReference type="Gene3D" id="3.40.630.30">
    <property type="match status" value="1"/>
</dbReference>
<evidence type="ECO:0000256" key="2">
    <source>
        <dbReference type="ARBA" id="ARBA00023315"/>
    </source>
</evidence>
<dbReference type="PANTHER" id="PTHR10545">
    <property type="entry name" value="DIAMINE N-ACETYLTRANSFERASE"/>
    <property type="match status" value="1"/>
</dbReference>
<comment type="caution">
    <text evidence="4">The sequence shown here is derived from an EMBL/GenBank/DDBJ whole genome shotgun (WGS) entry which is preliminary data.</text>
</comment>
<gene>
    <name evidence="4" type="ORF">L0664_02615</name>
</gene>
<dbReference type="SUPFAM" id="SSF55729">
    <property type="entry name" value="Acyl-CoA N-acyltransferases (Nat)"/>
    <property type="match status" value="1"/>
</dbReference>
<dbReference type="InterPro" id="IPR051016">
    <property type="entry name" value="Diverse_Substrate_AcTransf"/>
</dbReference>
<keyword evidence="1" id="KW-0808">Transferase</keyword>
<accession>A0ABS9CSX3</accession>
<proteinExistence type="predicted"/>
<keyword evidence="2" id="KW-0012">Acyltransferase</keyword>
<dbReference type="Pfam" id="PF00583">
    <property type="entry name" value="Acetyltransf_1"/>
    <property type="match status" value="1"/>
</dbReference>
<reference evidence="4 5" key="1">
    <citation type="submission" date="2022-01" db="EMBL/GenBank/DDBJ databases">
        <title>Octadecabacter sp. nov., isolated from a marine alga.</title>
        <authorList>
            <person name="Jin M.S."/>
            <person name="Kim H.M."/>
            <person name="Han D.M."/>
            <person name="Jung J.J."/>
            <person name="Jeon C.O."/>
        </authorList>
    </citation>
    <scope>NUCLEOTIDE SEQUENCE [LARGE SCALE GENOMIC DNA]</scope>
    <source>
        <strain evidence="4 5">G9-8</strain>
    </source>
</reference>
<name>A0ABS9CSX3_9RHOB</name>
<dbReference type="CDD" id="cd04301">
    <property type="entry name" value="NAT_SF"/>
    <property type="match status" value="1"/>
</dbReference>
<feature type="domain" description="N-acetyltransferase" evidence="3">
    <location>
        <begin position="2"/>
        <end position="151"/>
    </location>
</feature>
<evidence type="ECO:0000259" key="3">
    <source>
        <dbReference type="PROSITE" id="PS51186"/>
    </source>
</evidence>
<dbReference type="InterPro" id="IPR016181">
    <property type="entry name" value="Acyl_CoA_acyltransferase"/>
</dbReference>
<protein>
    <submittedName>
        <fullName evidence="4">GNAT family N-acetyltransferase</fullName>
    </submittedName>
</protein>
<dbReference type="EMBL" id="JAKGAQ010000001">
    <property type="protein sequence ID" value="MCF2869949.1"/>
    <property type="molecule type" value="Genomic_DNA"/>
</dbReference>
<dbReference type="Proteomes" id="UP001200557">
    <property type="component" value="Unassembled WGS sequence"/>
</dbReference>
<dbReference type="PROSITE" id="PS51186">
    <property type="entry name" value="GNAT"/>
    <property type="match status" value="1"/>
</dbReference>
<keyword evidence="5" id="KW-1185">Reference proteome</keyword>
<evidence type="ECO:0000313" key="4">
    <source>
        <dbReference type="EMBL" id="MCF2869949.1"/>
    </source>
</evidence>
<dbReference type="RefSeq" id="WP_235224070.1">
    <property type="nucleotide sequence ID" value="NZ_JAKGAQ010000001.1"/>
</dbReference>
<evidence type="ECO:0000256" key="1">
    <source>
        <dbReference type="ARBA" id="ARBA00022679"/>
    </source>
</evidence>
<dbReference type="PANTHER" id="PTHR10545:SF29">
    <property type="entry name" value="GH14572P-RELATED"/>
    <property type="match status" value="1"/>
</dbReference>
<sequence length="151" mass="16109">MTDINHATPADLPAIHAMIKALSAFHGDTAKVTQDHLHDIFFGPTPMATALIAKQNGNAVGYAGLTPTMVLHHGDIRLDIHHLFVHDGHRGHGIGESLILAAKAHAKAINATRLTIGTDAGNETAIAAYRAMDILEDITGEGPRFRIDLMS</sequence>
<evidence type="ECO:0000313" key="5">
    <source>
        <dbReference type="Proteomes" id="UP001200557"/>
    </source>
</evidence>
<organism evidence="4 5">
    <name type="scientific">Octadecabacter dasysiphoniae</name>
    <dbReference type="NCBI Taxonomy" id="2909341"/>
    <lineage>
        <taxon>Bacteria</taxon>
        <taxon>Pseudomonadati</taxon>
        <taxon>Pseudomonadota</taxon>
        <taxon>Alphaproteobacteria</taxon>
        <taxon>Rhodobacterales</taxon>
        <taxon>Roseobacteraceae</taxon>
        <taxon>Octadecabacter</taxon>
    </lineage>
</organism>